<dbReference type="GO" id="GO:1990817">
    <property type="term" value="F:poly(A) RNA polymerase activity"/>
    <property type="evidence" value="ECO:0007669"/>
    <property type="project" value="TreeGrafter"/>
</dbReference>
<dbReference type="SUPFAM" id="SSF81301">
    <property type="entry name" value="Nucleotidyltransferase"/>
    <property type="match status" value="1"/>
</dbReference>
<dbReference type="Gene3D" id="3.90.1140.10">
    <property type="entry name" value="Cyclic phosphodiesterase"/>
    <property type="match status" value="1"/>
</dbReference>
<dbReference type="Pfam" id="PF03372">
    <property type="entry name" value="Exo_endo_phos"/>
    <property type="match status" value="1"/>
</dbReference>
<dbReference type="InterPro" id="IPR043519">
    <property type="entry name" value="NT_sf"/>
</dbReference>
<dbReference type="Proteomes" id="UP000750711">
    <property type="component" value="Unassembled WGS sequence"/>
</dbReference>
<feature type="non-terminal residue" evidence="3">
    <location>
        <position position="1"/>
    </location>
</feature>
<dbReference type="Gene3D" id="3.30.460.10">
    <property type="entry name" value="Beta Polymerase, domain 2"/>
    <property type="match status" value="1"/>
</dbReference>
<evidence type="ECO:0000313" key="3">
    <source>
        <dbReference type="EMBL" id="KAH0559252.1"/>
    </source>
</evidence>
<dbReference type="PANTHER" id="PTHR10682:SF23">
    <property type="entry name" value="POLYNUCLEOTIDE ADENYLYLTRANSFERASE"/>
    <property type="match status" value="1"/>
</dbReference>
<proteinExistence type="predicted"/>
<dbReference type="EMBL" id="JAGHQM010000644">
    <property type="protein sequence ID" value="KAH0559252.1"/>
    <property type="molecule type" value="Genomic_DNA"/>
</dbReference>
<accession>A0A9P8LBR2</accession>
<keyword evidence="4" id="KW-1185">Reference proteome</keyword>
<protein>
    <recommendedName>
        <fullName evidence="2">Endonuclease/exonuclease/phosphatase domain-containing protein</fullName>
    </recommendedName>
</protein>
<dbReference type="InterPro" id="IPR036691">
    <property type="entry name" value="Endo/exonu/phosph_ase_sf"/>
</dbReference>
<gene>
    <name evidence="3" type="ORF">GP486_004231</name>
</gene>
<dbReference type="Pfam" id="PF13563">
    <property type="entry name" value="2_5_RNA_ligase2"/>
    <property type="match status" value="1"/>
</dbReference>
<feature type="domain" description="Endonuclease/exonuclease/phosphatase" evidence="2">
    <location>
        <begin position="249"/>
        <end position="571"/>
    </location>
</feature>
<evidence type="ECO:0000313" key="4">
    <source>
        <dbReference type="Proteomes" id="UP000750711"/>
    </source>
</evidence>
<sequence>YICRDIDRLRVSHDKAYGRWPAHVNLVYPFVALESLPQAIDLIRLKLNSLVGTDEHQGGFSIHFDSVDSFSHRHNSTVFLAPIGFGEGLKAFRSVLLESFGRDAGAASSSRGEIYHPHLTIGQSTSEDAEYLMSKASLLLPLKWDVKELVVLVRERPQDHGDASASQMKVWGVIGLSPKGLCEIKRSGEISERPKAEEESSDDFMGKRPTPQPEFTYCFSESLGVWQSVQPSALSGSNVQVPSTLTISSYNVLADSTFPPSQDRYPLLVRTLLSEPALADVVVLQEVSDAFLSYLLQNRTVCSHWPFVTHGPPGEQGIGPLASLRNIVVLSRWNFRWEWLPFERKHKGTAVLVFEDIGISKRPASINTAEPSSSSDRADFLPLILAGVHLTSGLTDGAVAAKKSQLSTLVYHLSRTYTDDPWIVAGDFNLTTSTVTIDAALRSKSISAETVDTISSLETLLSEARLADSWFVARTEGTDATGSITYSTSLEDIHDGEEGATFNPMENTLAAEMVGSGLNRRPQRYDRILVKGEDIVGVSGFGMFGFPEERSEEGGGGVEHQEGQPRYGSDHWGIRATLEIAPDLKAMQATSIGTQQASLEPTKSPKRLADISLLKSCLASYAMLPTEKEIESRKEAFALLKSVLRQKPTQTISIPGSESGASPAIIKSSISLVIVPVGSYGLGVWDASSDIDCLCVGSISTKTFFALAGQRLKKATDLGIRILRTVKAASGTMLELEIKGVRLDLQYCPATRIAER</sequence>
<feature type="region of interest" description="Disordered" evidence="1">
    <location>
        <begin position="550"/>
        <end position="569"/>
    </location>
</feature>
<dbReference type="Gene3D" id="3.60.10.10">
    <property type="entry name" value="Endonuclease/exonuclease/phosphatase"/>
    <property type="match status" value="1"/>
</dbReference>
<dbReference type="InterPro" id="IPR009097">
    <property type="entry name" value="Cyclic_Pdiesterase"/>
</dbReference>
<comment type="caution">
    <text evidence="3">The sequence shown here is derived from an EMBL/GenBank/DDBJ whole genome shotgun (WGS) entry which is preliminary data.</text>
</comment>
<dbReference type="GO" id="GO:0005634">
    <property type="term" value="C:nucleus"/>
    <property type="evidence" value="ECO:0007669"/>
    <property type="project" value="TreeGrafter"/>
</dbReference>
<reference evidence="3" key="1">
    <citation type="submission" date="2021-03" db="EMBL/GenBank/DDBJ databases">
        <title>Comparative genomics and phylogenomic investigation of the class Geoglossomycetes provide insights into ecological specialization and systematics.</title>
        <authorList>
            <person name="Melie T."/>
            <person name="Pirro S."/>
            <person name="Miller A.N."/>
            <person name="Quandt A."/>
        </authorList>
    </citation>
    <scope>NUCLEOTIDE SEQUENCE</scope>
    <source>
        <strain evidence="3">CAQ_001_2017</strain>
    </source>
</reference>
<name>A0A9P8LBR2_9PEZI</name>
<evidence type="ECO:0000259" key="2">
    <source>
        <dbReference type="Pfam" id="PF03372"/>
    </source>
</evidence>
<dbReference type="InterPro" id="IPR005135">
    <property type="entry name" value="Endo/exonuclease/phosphatase"/>
</dbReference>
<evidence type="ECO:0000256" key="1">
    <source>
        <dbReference type="SAM" id="MobiDB-lite"/>
    </source>
</evidence>
<dbReference type="PANTHER" id="PTHR10682">
    <property type="entry name" value="POLY A POLYMERASE"/>
    <property type="match status" value="1"/>
</dbReference>
<dbReference type="SUPFAM" id="SSF56219">
    <property type="entry name" value="DNase I-like"/>
    <property type="match status" value="1"/>
</dbReference>
<dbReference type="AlphaFoldDB" id="A0A9P8LBR2"/>
<organism evidence="3 4">
    <name type="scientific">Trichoglossum hirsutum</name>
    <dbReference type="NCBI Taxonomy" id="265104"/>
    <lineage>
        <taxon>Eukaryota</taxon>
        <taxon>Fungi</taxon>
        <taxon>Dikarya</taxon>
        <taxon>Ascomycota</taxon>
        <taxon>Pezizomycotina</taxon>
        <taxon>Geoglossomycetes</taxon>
        <taxon>Geoglossales</taxon>
        <taxon>Geoglossaceae</taxon>
        <taxon>Trichoglossum</taxon>
    </lineage>
</organism>
<dbReference type="SUPFAM" id="SSF55144">
    <property type="entry name" value="LigT-like"/>
    <property type="match status" value="1"/>
</dbReference>